<dbReference type="InterPro" id="IPR040442">
    <property type="entry name" value="Pyrv_kinase-like_dom_sf"/>
</dbReference>
<keyword evidence="20" id="KW-1185">Reference proteome</keyword>
<evidence type="ECO:0000256" key="4">
    <source>
        <dbReference type="ARBA" id="ARBA00011994"/>
    </source>
</evidence>
<dbReference type="SUPFAM" id="SSF51621">
    <property type="entry name" value="Phosphoenolpyruvate/pyruvate domain"/>
    <property type="match status" value="1"/>
</dbReference>
<feature type="binding site" evidence="14">
    <location>
        <position position="772"/>
    </location>
    <ligand>
        <name>substrate</name>
    </ligand>
</feature>
<dbReference type="Pfam" id="PF00391">
    <property type="entry name" value="PEP-utilizers"/>
    <property type="match status" value="1"/>
</dbReference>
<gene>
    <name evidence="19" type="primary">ppdK</name>
    <name evidence="19" type="ORF">MPNT_80057</name>
</gene>
<comment type="caution">
    <text evidence="19">The sequence shown here is derived from an EMBL/GenBank/DDBJ whole genome shotgun (WGS) entry which is preliminary data.</text>
</comment>
<evidence type="ECO:0000256" key="6">
    <source>
        <dbReference type="ARBA" id="ARBA00022679"/>
    </source>
</evidence>
<keyword evidence="9" id="KW-0418">Kinase</keyword>
<feature type="binding site" evidence="14">
    <location>
        <position position="621"/>
    </location>
    <ligand>
        <name>substrate</name>
    </ligand>
</feature>
<dbReference type="InterPro" id="IPR010121">
    <property type="entry name" value="Pyruvate_phosphate_dikinase"/>
</dbReference>
<evidence type="ECO:0000256" key="1">
    <source>
        <dbReference type="ARBA" id="ARBA00001946"/>
    </source>
</evidence>
<feature type="domain" description="Pyruvate phosphate dikinase AMP/ATP-binding" evidence="17">
    <location>
        <begin position="64"/>
        <end position="289"/>
    </location>
</feature>
<dbReference type="InterPro" id="IPR002192">
    <property type="entry name" value="PPDK_AMP/ATP-bd"/>
</dbReference>
<proteinExistence type="inferred from homology"/>
<feature type="domain" description="PEP-utilising enzyme mobile" evidence="16">
    <location>
        <begin position="426"/>
        <end position="507"/>
    </location>
</feature>
<accession>A0A8J2FXF4</accession>
<evidence type="ECO:0000313" key="19">
    <source>
        <dbReference type="EMBL" id="CAF0704994.1"/>
    </source>
</evidence>
<dbReference type="SUPFAM" id="SSF52009">
    <property type="entry name" value="Phosphohistidine domain"/>
    <property type="match status" value="1"/>
</dbReference>
<keyword evidence="8" id="KW-0547">Nucleotide-binding</keyword>
<evidence type="ECO:0000256" key="7">
    <source>
        <dbReference type="ARBA" id="ARBA00022723"/>
    </source>
</evidence>
<feature type="binding site" evidence="14">
    <location>
        <position position="770"/>
    </location>
    <ligand>
        <name>substrate</name>
    </ligand>
</feature>
<feature type="binding site" evidence="15">
    <location>
        <position position="748"/>
    </location>
    <ligand>
        <name>Mg(2+)</name>
        <dbReference type="ChEBI" id="CHEBI:18420"/>
    </ligand>
</feature>
<dbReference type="Pfam" id="PF01326">
    <property type="entry name" value="PPDK_N"/>
    <property type="match status" value="3"/>
</dbReference>
<keyword evidence="11 15" id="KW-0460">Magnesium</keyword>
<dbReference type="Gene3D" id="3.30.1490.20">
    <property type="entry name" value="ATP-grasp fold, A domain"/>
    <property type="match status" value="1"/>
</dbReference>
<keyword evidence="19" id="KW-0670">Pyruvate</keyword>
<dbReference type="EMBL" id="CAJNOB010000070">
    <property type="protein sequence ID" value="CAF0704994.1"/>
    <property type="molecule type" value="Genomic_DNA"/>
</dbReference>
<feature type="active site" description="Proton donor" evidence="13">
    <location>
        <position position="834"/>
    </location>
</feature>
<dbReference type="InterPro" id="IPR036637">
    <property type="entry name" value="Phosphohistidine_dom_sf"/>
</dbReference>
<protein>
    <recommendedName>
        <fullName evidence="5 12">Pyruvate, phosphate dikinase</fullName>
        <ecNumber evidence="4 12">2.7.9.1</ecNumber>
    </recommendedName>
</protein>
<evidence type="ECO:0000256" key="11">
    <source>
        <dbReference type="ARBA" id="ARBA00022842"/>
    </source>
</evidence>
<evidence type="ECO:0000256" key="8">
    <source>
        <dbReference type="ARBA" id="ARBA00022741"/>
    </source>
</evidence>
<dbReference type="GO" id="GO:0046872">
    <property type="term" value="F:metal ion binding"/>
    <property type="evidence" value="ECO:0007669"/>
    <property type="project" value="UniProtKB-UniRule"/>
</dbReference>
<keyword evidence="7 15" id="KW-0479">Metal-binding</keyword>
<feature type="binding site" evidence="14">
    <location>
        <position position="769"/>
    </location>
    <ligand>
        <name>substrate</name>
    </ligand>
</feature>
<dbReference type="InterPro" id="IPR000121">
    <property type="entry name" value="PEP_util_C"/>
</dbReference>
<keyword evidence="6 19" id="KW-0808">Transferase</keyword>
<evidence type="ECO:0000256" key="9">
    <source>
        <dbReference type="ARBA" id="ARBA00022777"/>
    </source>
</evidence>
<dbReference type="PANTHER" id="PTHR22931:SF9">
    <property type="entry name" value="PYRUVATE, PHOSPHATE DIKINASE 1, CHLOROPLASTIC"/>
    <property type="match status" value="1"/>
</dbReference>
<reference evidence="19" key="1">
    <citation type="submission" date="2021-02" db="EMBL/GenBank/DDBJ databases">
        <authorList>
            <person name="Cremers G."/>
            <person name="Picone N."/>
        </authorList>
    </citation>
    <scope>NUCLEOTIDE SEQUENCE</scope>
    <source>
        <strain evidence="19">PQ17</strain>
    </source>
</reference>
<evidence type="ECO:0000259" key="16">
    <source>
        <dbReference type="Pfam" id="PF00391"/>
    </source>
</evidence>
<dbReference type="Pfam" id="PF02896">
    <property type="entry name" value="PEP-utilizers_C"/>
    <property type="match status" value="1"/>
</dbReference>
<dbReference type="InterPro" id="IPR008279">
    <property type="entry name" value="PEP-util_enz_mobile_dom"/>
</dbReference>
<organism evidence="19 20">
    <name type="scientific">Candidatus Methylacidithermus pantelleriae</name>
    <dbReference type="NCBI Taxonomy" id="2744239"/>
    <lineage>
        <taxon>Bacteria</taxon>
        <taxon>Pseudomonadati</taxon>
        <taxon>Verrucomicrobiota</taxon>
        <taxon>Methylacidiphilae</taxon>
        <taxon>Methylacidiphilales</taxon>
        <taxon>Methylacidiphilaceae</taxon>
        <taxon>Candidatus Methylacidithermus</taxon>
    </lineage>
</organism>
<evidence type="ECO:0000256" key="3">
    <source>
        <dbReference type="ARBA" id="ARBA00007837"/>
    </source>
</evidence>
<dbReference type="SUPFAM" id="SSF56059">
    <property type="entry name" value="Glutathione synthetase ATP-binding domain-like"/>
    <property type="match status" value="1"/>
</dbReference>
<dbReference type="InterPro" id="IPR018274">
    <property type="entry name" value="PEP_util_AS"/>
</dbReference>
<dbReference type="PROSITE" id="PS00742">
    <property type="entry name" value="PEP_ENZYMES_2"/>
    <property type="match status" value="1"/>
</dbReference>
<dbReference type="NCBIfam" id="TIGR01828">
    <property type="entry name" value="pyru_phos_dikin"/>
    <property type="match status" value="1"/>
</dbReference>
<evidence type="ECO:0000256" key="15">
    <source>
        <dbReference type="PIRSR" id="PIRSR000853-3"/>
    </source>
</evidence>
<dbReference type="GO" id="GO:0016301">
    <property type="term" value="F:kinase activity"/>
    <property type="evidence" value="ECO:0007669"/>
    <property type="project" value="UniProtKB-UniRule"/>
</dbReference>
<feature type="binding site" evidence="15">
    <location>
        <position position="772"/>
    </location>
    <ligand>
        <name>Mg(2+)</name>
        <dbReference type="ChEBI" id="CHEBI:18420"/>
    </ligand>
</feature>
<dbReference type="Gene3D" id="3.50.30.10">
    <property type="entry name" value="Phosphohistidine domain"/>
    <property type="match status" value="1"/>
</dbReference>
<dbReference type="Gene3D" id="1.10.189.10">
    <property type="entry name" value="Pyruvate Phosphate Dikinase, domain 2"/>
    <property type="match status" value="1"/>
</dbReference>
<evidence type="ECO:0000256" key="13">
    <source>
        <dbReference type="PIRSR" id="PIRSR000853-1"/>
    </source>
</evidence>
<comment type="catalytic activity">
    <reaction evidence="12">
        <text>pyruvate + phosphate + ATP = phosphoenolpyruvate + AMP + diphosphate + H(+)</text>
        <dbReference type="Rhea" id="RHEA:10756"/>
        <dbReference type="ChEBI" id="CHEBI:15361"/>
        <dbReference type="ChEBI" id="CHEBI:15378"/>
        <dbReference type="ChEBI" id="CHEBI:30616"/>
        <dbReference type="ChEBI" id="CHEBI:33019"/>
        <dbReference type="ChEBI" id="CHEBI:43474"/>
        <dbReference type="ChEBI" id="CHEBI:58702"/>
        <dbReference type="ChEBI" id="CHEBI:456215"/>
        <dbReference type="EC" id="2.7.9.1"/>
    </reaction>
</comment>
<feature type="domain" description="PEP-utilising enzyme C-terminal" evidence="18">
    <location>
        <begin position="522"/>
        <end position="872"/>
    </location>
</feature>
<evidence type="ECO:0000313" key="20">
    <source>
        <dbReference type="Proteomes" id="UP000663859"/>
    </source>
</evidence>
<sequence length="880" mass="97275">MGRRWLYRFEEGAAELLHLLGSKGAGIAELTQIGIPTPPGFVITTDACNAYYAAGRHLPEGLWEQVLEAVRGIEGRLGKRFGDPNRPLLLSVRSGAAVSMPGMMDTVLNLGLNDHVAAGIAHSLDPRFAYDAYRRLLQMFGRIVMKVPGEAFEEVLEAYKRRGPVLRQDTDLEAEELQEICERFKAIIRARAAQPFPQDPYEQLRQAITAVFDSWMGKRAVDYRRIHRIPDTLGTAVTVQAMVFGNLGPDSATGVAFTRNPATGEKRLYGEYLTQAQGEDVVAGIRTPKPLEHLQEEMPEAYAELVRIAERLERHYRDMQDIEFTIERGRLWVLQTRSGKRTGAGAIRIAVDMVQEGLIDRRAAVMRVEPELVAQLLHPTLDEAHRARAREEGRLLARGLPASPGAASGRVVFDPDEAERLSAQGERVILVRPETAPEDFHGMVAARAILTSRGGMTSHAAVVARGMGKPCVVGAEAITVDPTAQEMSAGGVRVRAGEWITVDGSTGEVYLGVLPTRDPELAGEFATFMGWADEFRRMGVRANADTPQDAQRARAFGAEGIGLCRTEHMFFTGDRIYAMREMIVATTPEERRAALARIEPLQRQDFVELFRIMDGFPVVIRTLDPPLHEFLPPDEDALRETAQRIGVSVEVLRGKVAALREANPMMGLRGCRLGILYPEITEMQARAIFEAAAACQAEGVRVEPEVMIPLVSGLNELRQQAEIVRQVAEEVQARTGQRIHYRIGTMVEVPRAALVADRIAEVAEFFSFGTNDLTQFTFGMSRDDAVRFLPRYLDQRILQEDPFQMLDREGVGQLVRMGTERGRLSRPELVVGICGEHGGEPASVKFCHRTGLDYVSCSPYRVPVARLAAAQAVLEESSGG</sequence>
<feature type="active site" description="Tele-phosphohistidine intermediate" evidence="13">
    <location>
        <position position="459"/>
    </location>
</feature>
<feature type="binding site" evidence="14">
    <location>
        <position position="748"/>
    </location>
    <ligand>
        <name>substrate</name>
    </ligand>
</feature>
<feature type="binding site" evidence="14">
    <location>
        <position position="771"/>
    </location>
    <ligand>
        <name>substrate</name>
    </ligand>
</feature>
<dbReference type="GO" id="GO:0005524">
    <property type="term" value="F:ATP binding"/>
    <property type="evidence" value="ECO:0007669"/>
    <property type="project" value="UniProtKB-UniRule"/>
</dbReference>
<dbReference type="InterPro" id="IPR015813">
    <property type="entry name" value="Pyrv/PenolPyrv_kinase-like_dom"/>
</dbReference>
<dbReference type="Gene3D" id="1.20.80.30">
    <property type="match status" value="1"/>
</dbReference>
<dbReference type="PIRSF" id="PIRSF000853">
    <property type="entry name" value="PPDK"/>
    <property type="match status" value="1"/>
</dbReference>
<evidence type="ECO:0000256" key="12">
    <source>
        <dbReference type="PIRNR" id="PIRNR000853"/>
    </source>
</evidence>
<dbReference type="Gene3D" id="3.30.470.20">
    <property type="entry name" value="ATP-grasp fold, B domain"/>
    <property type="match status" value="1"/>
</dbReference>
<feature type="domain" description="Pyruvate phosphate dikinase AMP/ATP-binding" evidence="17">
    <location>
        <begin position="302"/>
        <end position="355"/>
    </location>
</feature>
<feature type="binding site" evidence="14">
    <location>
        <position position="565"/>
    </location>
    <ligand>
        <name>substrate</name>
    </ligand>
</feature>
<name>A0A8J2FXF4_9BACT</name>
<comment type="function">
    <text evidence="2">Catalyzes the reversible phosphorylation of pyruvate and phosphate.</text>
</comment>
<evidence type="ECO:0000256" key="14">
    <source>
        <dbReference type="PIRSR" id="PIRSR000853-2"/>
    </source>
</evidence>
<feature type="domain" description="Pyruvate phosphate dikinase AMP/ATP-binding" evidence="17">
    <location>
        <begin position="19"/>
        <end position="54"/>
    </location>
</feature>
<dbReference type="EC" id="2.7.9.1" evidence="4 12"/>
<dbReference type="RefSeq" id="WP_174582593.1">
    <property type="nucleotide sequence ID" value="NZ_CAJNOB010000070.1"/>
</dbReference>
<evidence type="ECO:0000256" key="10">
    <source>
        <dbReference type="ARBA" id="ARBA00022840"/>
    </source>
</evidence>
<evidence type="ECO:0000256" key="2">
    <source>
        <dbReference type="ARBA" id="ARBA00003144"/>
    </source>
</evidence>
<dbReference type="GO" id="GO:0050242">
    <property type="term" value="F:pyruvate, phosphate dikinase activity"/>
    <property type="evidence" value="ECO:0007669"/>
    <property type="project" value="UniProtKB-UniRule"/>
</dbReference>
<evidence type="ECO:0000256" key="5">
    <source>
        <dbReference type="ARBA" id="ARBA00020138"/>
    </source>
</evidence>
<dbReference type="Gene3D" id="3.20.20.60">
    <property type="entry name" value="Phosphoenolpyruvate-binding domains"/>
    <property type="match status" value="1"/>
</dbReference>
<dbReference type="PANTHER" id="PTHR22931">
    <property type="entry name" value="PHOSPHOENOLPYRUVATE DIKINASE-RELATED"/>
    <property type="match status" value="1"/>
</dbReference>
<comment type="cofactor">
    <cofactor evidence="1 12 15">
        <name>Mg(2+)</name>
        <dbReference type="ChEBI" id="CHEBI:18420"/>
    </cofactor>
</comment>
<dbReference type="InterPro" id="IPR023151">
    <property type="entry name" value="PEP_util_CS"/>
</dbReference>
<keyword evidence="10" id="KW-0067">ATP-binding</keyword>
<dbReference type="AlphaFoldDB" id="A0A8J2FXF4"/>
<dbReference type="Proteomes" id="UP000663859">
    <property type="component" value="Unassembled WGS sequence"/>
</dbReference>
<dbReference type="NCBIfam" id="NF004531">
    <property type="entry name" value="PRK05878.1"/>
    <property type="match status" value="1"/>
</dbReference>
<evidence type="ECO:0000259" key="18">
    <source>
        <dbReference type="Pfam" id="PF02896"/>
    </source>
</evidence>
<comment type="similarity">
    <text evidence="3 12">Belongs to the PEP-utilizing enzyme family.</text>
</comment>
<dbReference type="PROSITE" id="PS00370">
    <property type="entry name" value="PEP_ENZYMES_PHOS_SITE"/>
    <property type="match status" value="1"/>
</dbReference>
<dbReference type="InterPro" id="IPR013815">
    <property type="entry name" value="ATP_grasp_subdomain_1"/>
</dbReference>
<evidence type="ECO:0000259" key="17">
    <source>
        <dbReference type="Pfam" id="PF01326"/>
    </source>
</evidence>